<feature type="compositionally biased region" description="Polar residues" evidence="17">
    <location>
        <begin position="606"/>
        <end position="615"/>
    </location>
</feature>
<comment type="subcellular location">
    <subcellularLocation>
        <location evidence="1">Cytoplasm</location>
        <location evidence="1">Cytoskeleton</location>
    </subcellularLocation>
    <subcellularLocation>
        <location evidence="11">Synapse</location>
    </subcellularLocation>
</comment>
<dbReference type="GO" id="GO:0031175">
    <property type="term" value="P:neuron projection development"/>
    <property type="evidence" value="ECO:0007669"/>
    <property type="project" value="TreeGrafter"/>
</dbReference>
<keyword evidence="6" id="KW-0524">Neurogenesis</keyword>
<evidence type="ECO:0000256" key="12">
    <source>
        <dbReference type="ARBA" id="ARBA00067399"/>
    </source>
</evidence>
<evidence type="ECO:0000256" key="9">
    <source>
        <dbReference type="ARBA" id="ARBA00023203"/>
    </source>
</evidence>
<dbReference type="PROSITE" id="PS50105">
    <property type="entry name" value="SAM_DOMAIN"/>
    <property type="match status" value="1"/>
</dbReference>
<feature type="domain" description="SAM" evidence="18">
    <location>
        <begin position="810"/>
        <end position="873"/>
    </location>
</feature>
<evidence type="ECO:0000256" key="4">
    <source>
        <dbReference type="ARBA" id="ARBA00022553"/>
    </source>
</evidence>
<feature type="region of interest" description="Disordered" evidence="17">
    <location>
        <begin position="712"/>
        <end position="753"/>
    </location>
</feature>
<sequence length="904" mass="100000">MDVFPVDLEKGDDGLGLSIIGMGVGADAGLEKLGIFIKTITENGAAHRDGRISVNDQIIEVDGKSLVGVSQKYAAGVLKNTSGLVRFLIGREKDSENSEVAQLISQSLQNDKNMRETTPVESPPESMVWPYNYNSYSPSSLFRRANGFPSPDDDDMKLDTLNESSEGDEDSRLVIDTFDLDESLSSDSASKPTSPSSDQAPDHALADMRVKLKEAQYKNAVAEAEIAKLKIQIFDKKSGGRVMQAQGWEAEETRLKHQIEIQDKRLTLLDQKLEKTEADLSEVRRLLEENQNQYSVLDKKYHKAKKLIKDMQNKEEEFQTKEKEFKEEKERMKQEQLREKMKLEAKIQELELQLSKGSRKVRSLEGSDEIQADQDSSSPDNGDEGVILIRQSGLPSFEEILDAAGGKAILMDDSPEVEWEWDFDGDQLMCASIIPLESSRTFSQAPPTKVEEVHPDREAESEGQDEEDGEDEDSSGNEGGYDVSQDLEEVELEMSLEADLKEAHMLQQQQEWFEHIPDTDMLDTSMEKSKIQLVTGNNSMLAGRKKPTKAHLAQNALQSGNLIMKQPITEEHPTSNGSPRQGRHPVSVPNLPMNGSPLLRHREQASRGSPTSTRVQVLPGGTTVQPGDGRSSPKVPPKQKSKPDIRVTTGESSFTCSPWIRRELASEGKSGQTSPRTTTKSGLPPAMPILRLQPPASASEGFGVTLLSTRSLEQEAEGQGGQHQREPSPSSPRIEGTTEVERSDAGLKHIGKSPIPVAASSDIFDSMPMSETGGKKKNKKAAKYQISAPLQSMEPSRKPHQIEDRPITEWNTTHVSQWLMGNGLDEYINDFTANNITGPALLTLDAAKLKTLGVTNGADRKLFTKKIKDMKALVEKEKKAIAKEHKSREKKEKKAAKKLFATAQ</sequence>
<dbReference type="CDD" id="cd09512">
    <property type="entry name" value="SAM_Neurabin-like"/>
    <property type="match status" value="1"/>
</dbReference>
<evidence type="ECO:0000256" key="17">
    <source>
        <dbReference type="SAM" id="MobiDB-lite"/>
    </source>
</evidence>
<evidence type="ECO:0000256" key="7">
    <source>
        <dbReference type="ARBA" id="ARBA00023018"/>
    </source>
</evidence>
<evidence type="ECO:0000259" key="19">
    <source>
        <dbReference type="PROSITE" id="PS50106"/>
    </source>
</evidence>
<evidence type="ECO:0000256" key="2">
    <source>
        <dbReference type="ARBA" id="ARBA00022473"/>
    </source>
</evidence>
<dbReference type="InterPro" id="IPR013761">
    <property type="entry name" value="SAM/pointed_sf"/>
</dbReference>
<feature type="region of interest" description="Disordered" evidence="17">
    <location>
        <begin position="879"/>
        <end position="904"/>
    </location>
</feature>
<dbReference type="GO" id="GO:0014069">
    <property type="term" value="C:postsynaptic density"/>
    <property type="evidence" value="ECO:0007669"/>
    <property type="project" value="TreeGrafter"/>
</dbReference>
<dbReference type="InterPro" id="IPR036034">
    <property type="entry name" value="PDZ_sf"/>
</dbReference>
<dbReference type="CDD" id="cd06790">
    <property type="entry name" value="PDZ_neurabin-like"/>
    <property type="match status" value="1"/>
</dbReference>
<proteinExistence type="predicted"/>
<dbReference type="GO" id="GO:0015629">
    <property type="term" value="C:actin cytoskeleton"/>
    <property type="evidence" value="ECO:0007669"/>
    <property type="project" value="TreeGrafter"/>
</dbReference>
<dbReference type="EnsemblMetazoa" id="XM_038217434.1">
    <property type="protein sequence ID" value="XP_038073362.1"/>
    <property type="gene ID" value="LOC119741614"/>
</dbReference>
<dbReference type="InterPro" id="IPR001478">
    <property type="entry name" value="PDZ"/>
</dbReference>
<dbReference type="GO" id="GO:0030425">
    <property type="term" value="C:dendrite"/>
    <property type="evidence" value="ECO:0007669"/>
    <property type="project" value="TreeGrafter"/>
</dbReference>
<keyword evidence="2" id="KW-0217">Developmental protein</keyword>
<dbReference type="PROSITE" id="PS50106">
    <property type="entry name" value="PDZ"/>
    <property type="match status" value="1"/>
</dbReference>
<feature type="compositionally biased region" description="Low complexity" evidence="17">
    <location>
        <begin position="185"/>
        <end position="197"/>
    </location>
</feature>
<feature type="region of interest" description="Disordered" evidence="17">
    <location>
        <begin position="183"/>
        <end position="202"/>
    </location>
</feature>
<keyword evidence="4" id="KW-0597">Phosphoprotein</keyword>
<dbReference type="GeneID" id="119741614"/>
<reference evidence="20" key="1">
    <citation type="submission" date="2022-11" db="UniProtKB">
        <authorList>
            <consortium name="EnsemblMetazoa"/>
        </authorList>
    </citation>
    <scope>IDENTIFICATION</scope>
</reference>
<evidence type="ECO:0000313" key="21">
    <source>
        <dbReference type="Proteomes" id="UP000887568"/>
    </source>
</evidence>
<keyword evidence="8 16" id="KW-0175">Coiled coil</keyword>
<dbReference type="GO" id="GO:0005737">
    <property type="term" value="C:cytoplasm"/>
    <property type="evidence" value="ECO:0007669"/>
    <property type="project" value="TreeGrafter"/>
</dbReference>
<dbReference type="GO" id="GO:0051015">
    <property type="term" value="F:actin filament binding"/>
    <property type="evidence" value="ECO:0007669"/>
    <property type="project" value="TreeGrafter"/>
</dbReference>
<feature type="region of interest" description="Disordered" evidence="17">
    <location>
        <begin position="144"/>
        <end position="174"/>
    </location>
</feature>
<evidence type="ECO:0000256" key="1">
    <source>
        <dbReference type="ARBA" id="ARBA00004245"/>
    </source>
</evidence>
<feature type="compositionally biased region" description="Basic and acidic residues" evidence="17">
    <location>
        <begin position="449"/>
        <end position="460"/>
    </location>
</feature>
<evidence type="ECO:0000313" key="20">
    <source>
        <dbReference type="EnsemblMetazoa" id="XP_038073362.1"/>
    </source>
</evidence>
<keyword evidence="3" id="KW-0963">Cytoplasm</keyword>
<evidence type="ECO:0000256" key="11">
    <source>
        <dbReference type="ARBA" id="ARBA00034103"/>
    </source>
</evidence>
<keyword evidence="7" id="KW-0770">Synapse</keyword>
<evidence type="ECO:0000256" key="6">
    <source>
        <dbReference type="ARBA" id="ARBA00022902"/>
    </source>
</evidence>
<dbReference type="RefSeq" id="XP_038073362.1">
    <property type="nucleotide sequence ID" value="XM_038217434.1"/>
</dbReference>
<feature type="compositionally biased region" description="Polar residues" evidence="17">
    <location>
        <begin position="669"/>
        <end position="681"/>
    </location>
</feature>
<feature type="domain" description="PDZ" evidence="19">
    <location>
        <begin position="5"/>
        <end position="93"/>
    </location>
</feature>
<evidence type="ECO:0000256" key="10">
    <source>
        <dbReference type="ARBA" id="ARBA00023212"/>
    </source>
</evidence>
<dbReference type="InterPro" id="IPR001660">
    <property type="entry name" value="SAM"/>
</dbReference>
<feature type="compositionally biased region" description="Basic and acidic residues" evidence="17">
    <location>
        <begin position="879"/>
        <end position="892"/>
    </location>
</feature>
<dbReference type="SUPFAM" id="SSF50156">
    <property type="entry name" value="PDZ domain-like"/>
    <property type="match status" value="1"/>
</dbReference>
<dbReference type="Pfam" id="PF07647">
    <property type="entry name" value="SAM_2"/>
    <property type="match status" value="1"/>
</dbReference>
<dbReference type="SMART" id="SM00454">
    <property type="entry name" value="SAM"/>
    <property type="match status" value="1"/>
</dbReference>
<dbReference type="PANTHER" id="PTHR16154">
    <property type="entry name" value="NEURABIN"/>
    <property type="match status" value="1"/>
</dbReference>
<dbReference type="GO" id="GO:0007015">
    <property type="term" value="P:actin filament organization"/>
    <property type="evidence" value="ECO:0007669"/>
    <property type="project" value="TreeGrafter"/>
</dbReference>
<organism evidence="20 21">
    <name type="scientific">Patiria miniata</name>
    <name type="common">Bat star</name>
    <name type="synonym">Asterina miniata</name>
    <dbReference type="NCBI Taxonomy" id="46514"/>
    <lineage>
        <taxon>Eukaryota</taxon>
        <taxon>Metazoa</taxon>
        <taxon>Echinodermata</taxon>
        <taxon>Eleutherozoa</taxon>
        <taxon>Asterozoa</taxon>
        <taxon>Asteroidea</taxon>
        <taxon>Valvatacea</taxon>
        <taxon>Valvatida</taxon>
        <taxon>Asterinidae</taxon>
        <taxon>Patiria</taxon>
    </lineage>
</organism>
<evidence type="ECO:0000256" key="13">
    <source>
        <dbReference type="ARBA" id="ARBA00076637"/>
    </source>
</evidence>
<dbReference type="Pfam" id="PF00595">
    <property type="entry name" value="PDZ"/>
    <property type="match status" value="1"/>
</dbReference>
<protein>
    <recommendedName>
        <fullName evidence="12">Neurabin-1</fullName>
    </recommendedName>
    <alternativeName>
        <fullName evidence="14">Neurabin-I</fullName>
    </alternativeName>
    <alternativeName>
        <fullName evidence="13">Neural tissue-specific F-actin-binding protein I</fullName>
    </alternativeName>
    <alternativeName>
        <fullName evidence="15">Protein phosphatase 1 regulatory subunit 9A</fullName>
    </alternativeName>
</protein>
<dbReference type="Gene3D" id="1.10.150.50">
    <property type="entry name" value="Transcription Factor, Ets-1"/>
    <property type="match status" value="1"/>
</dbReference>
<feature type="region of interest" description="Disordered" evidence="17">
    <location>
        <begin position="106"/>
        <end position="125"/>
    </location>
</feature>
<dbReference type="GO" id="GO:0019722">
    <property type="term" value="P:calcium-mediated signaling"/>
    <property type="evidence" value="ECO:0007669"/>
    <property type="project" value="TreeGrafter"/>
</dbReference>
<dbReference type="Gene3D" id="2.30.42.10">
    <property type="match status" value="1"/>
</dbReference>
<evidence type="ECO:0000256" key="15">
    <source>
        <dbReference type="ARBA" id="ARBA00082439"/>
    </source>
</evidence>
<feature type="compositionally biased region" description="Acidic residues" evidence="17">
    <location>
        <begin position="461"/>
        <end position="475"/>
    </location>
</feature>
<dbReference type="AlphaFoldDB" id="A0A914BD53"/>
<feature type="region of interest" description="Disordered" evidence="17">
    <location>
        <begin position="358"/>
        <end position="386"/>
    </location>
</feature>
<keyword evidence="5" id="KW-0221">Differentiation</keyword>
<dbReference type="Proteomes" id="UP000887568">
    <property type="component" value="Unplaced"/>
</dbReference>
<dbReference type="FunFam" id="2.30.42.10:FF:000010">
    <property type="entry name" value="Neurabin-1 isoform 1"/>
    <property type="match status" value="1"/>
</dbReference>
<dbReference type="SMART" id="SM00228">
    <property type="entry name" value="PDZ"/>
    <property type="match status" value="1"/>
</dbReference>
<name>A0A914BD53_PATMI</name>
<accession>A0A914BD53</accession>
<dbReference type="FunFam" id="1.10.150.50:FF:000008">
    <property type="entry name" value="Neurabin-1 isoform 1-like protein"/>
    <property type="match status" value="1"/>
</dbReference>
<dbReference type="OrthoDB" id="62701at2759"/>
<evidence type="ECO:0000256" key="5">
    <source>
        <dbReference type="ARBA" id="ARBA00022782"/>
    </source>
</evidence>
<feature type="region of interest" description="Disordered" evidence="17">
    <location>
        <begin position="569"/>
        <end position="687"/>
    </location>
</feature>
<dbReference type="SUPFAM" id="SSF47769">
    <property type="entry name" value="SAM/Pointed domain"/>
    <property type="match status" value="1"/>
</dbReference>
<keyword evidence="10" id="KW-0206">Cytoskeleton</keyword>
<evidence type="ECO:0000256" key="8">
    <source>
        <dbReference type="ARBA" id="ARBA00023054"/>
    </source>
</evidence>
<keyword evidence="9" id="KW-0009">Actin-binding</keyword>
<evidence type="ECO:0000256" key="16">
    <source>
        <dbReference type="SAM" id="Coils"/>
    </source>
</evidence>
<keyword evidence="21" id="KW-1185">Reference proteome</keyword>
<dbReference type="OMA" id="ANSRICT"/>
<evidence type="ECO:0000256" key="14">
    <source>
        <dbReference type="ARBA" id="ARBA00077125"/>
    </source>
</evidence>
<feature type="coiled-coil region" evidence="16">
    <location>
        <begin position="205"/>
        <end position="232"/>
    </location>
</feature>
<evidence type="ECO:0000256" key="3">
    <source>
        <dbReference type="ARBA" id="ARBA00022490"/>
    </source>
</evidence>
<feature type="region of interest" description="Disordered" evidence="17">
    <location>
        <begin position="439"/>
        <end position="482"/>
    </location>
</feature>
<evidence type="ECO:0000259" key="18">
    <source>
        <dbReference type="PROSITE" id="PS50105"/>
    </source>
</evidence>
<dbReference type="InterPro" id="IPR043446">
    <property type="entry name" value="Neurabin-like"/>
</dbReference>
<dbReference type="PANTHER" id="PTHR16154:SF6">
    <property type="entry name" value="SPINOPHILIN, ISOFORM J"/>
    <property type="match status" value="1"/>
</dbReference>